<sequence length="55" mass="6346">MRRLEEILGDRLTDPDARFAIEVVLRAMWLRDHAAVEKRAPADNQGTSDRRLISN</sequence>
<gene>
    <name evidence="1" type="ORF">ETD83_17380</name>
</gene>
<dbReference type="Proteomes" id="UP000309174">
    <property type="component" value="Unassembled WGS sequence"/>
</dbReference>
<keyword evidence="2" id="KW-1185">Reference proteome</keyword>
<protein>
    <submittedName>
        <fullName evidence="1">Uncharacterized protein</fullName>
    </submittedName>
</protein>
<evidence type="ECO:0000313" key="2">
    <source>
        <dbReference type="Proteomes" id="UP000309174"/>
    </source>
</evidence>
<dbReference type="RefSeq" id="WP_138646170.1">
    <property type="nucleotide sequence ID" value="NZ_VCKW01000080.1"/>
</dbReference>
<dbReference type="EMBL" id="VCKW01000080">
    <property type="protein sequence ID" value="TMR00163.1"/>
    <property type="molecule type" value="Genomic_DNA"/>
</dbReference>
<dbReference type="OrthoDB" id="3449988at2"/>
<organism evidence="1 2">
    <name type="scientific">Actinomadura soli</name>
    <dbReference type="NCBI Taxonomy" id="2508997"/>
    <lineage>
        <taxon>Bacteria</taxon>
        <taxon>Bacillati</taxon>
        <taxon>Actinomycetota</taxon>
        <taxon>Actinomycetes</taxon>
        <taxon>Streptosporangiales</taxon>
        <taxon>Thermomonosporaceae</taxon>
        <taxon>Actinomadura</taxon>
    </lineage>
</organism>
<name>A0A5C4JC56_9ACTN</name>
<proteinExistence type="predicted"/>
<evidence type="ECO:0000313" key="1">
    <source>
        <dbReference type="EMBL" id="TMR00163.1"/>
    </source>
</evidence>
<comment type="caution">
    <text evidence="1">The sequence shown here is derived from an EMBL/GenBank/DDBJ whole genome shotgun (WGS) entry which is preliminary data.</text>
</comment>
<dbReference type="AlphaFoldDB" id="A0A5C4JC56"/>
<accession>A0A5C4JC56</accession>
<reference evidence="1 2" key="1">
    <citation type="submission" date="2019-05" db="EMBL/GenBank/DDBJ databases">
        <title>Draft genome sequence of Actinomadura sp. 14C53.</title>
        <authorList>
            <person name="Saricaoglu S."/>
            <person name="Isik K."/>
        </authorList>
    </citation>
    <scope>NUCLEOTIDE SEQUENCE [LARGE SCALE GENOMIC DNA]</scope>
    <source>
        <strain evidence="1 2">14C53</strain>
    </source>
</reference>